<keyword evidence="2" id="KW-1185">Reference proteome</keyword>
<evidence type="ECO:0000313" key="1">
    <source>
        <dbReference type="EMBL" id="SMP82111.1"/>
    </source>
</evidence>
<evidence type="ECO:0008006" key="3">
    <source>
        <dbReference type="Google" id="ProtNLM"/>
    </source>
</evidence>
<accession>A0ABY1QW62</accession>
<reference evidence="1 2" key="1">
    <citation type="submission" date="2017-05" db="EMBL/GenBank/DDBJ databases">
        <authorList>
            <person name="Varghese N."/>
            <person name="Submissions S."/>
        </authorList>
    </citation>
    <scope>NUCLEOTIDE SEQUENCE [LARGE SCALE GENOMIC DNA]</scope>
    <source>
        <strain evidence="1 2">DSM 26001</strain>
    </source>
</reference>
<dbReference type="EMBL" id="FXUL01000053">
    <property type="protein sequence ID" value="SMP82111.1"/>
    <property type="molecule type" value="Genomic_DNA"/>
</dbReference>
<gene>
    <name evidence="1" type="ORF">SAMN06295970_1531</name>
</gene>
<organism evidence="1 2">
    <name type="scientific">Noviherbaspirillum suwonense</name>
    <dbReference type="NCBI Taxonomy" id="1224511"/>
    <lineage>
        <taxon>Bacteria</taxon>
        <taxon>Pseudomonadati</taxon>
        <taxon>Pseudomonadota</taxon>
        <taxon>Betaproteobacteria</taxon>
        <taxon>Burkholderiales</taxon>
        <taxon>Oxalobacteraceae</taxon>
        <taxon>Noviherbaspirillum</taxon>
    </lineage>
</organism>
<proteinExistence type="predicted"/>
<evidence type="ECO:0000313" key="2">
    <source>
        <dbReference type="Proteomes" id="UP001158049"/>
    </source>
</evidence>
<comment type="caution">
    <text evidence="1">The sequence shown here is derived from an EMBL/GenBank/DDBJ whole genome shotgun (WGS) entry which is preliminary data.</text>
</comment>
<dbReference type="Proteomes" id="UP001158049">
    <property type="component" value="Unassembled WGS sequence"/>
</dbReference>
<name>A0ABY1QW62_9BURK</name>
<sequence length="85" mass="9865">MSGKRLAGAFGTCRLDRFCHRRYFFGLIDLEVLDRQFALSDLLIELLKFAAKQLAARGAKLDSYVLIIIRSRRKYLSVDSYRPLH</sequence>
<protein>
    <recommendedName>
        <fullName evidence="3">Transposase InsH N-terminal domain-containing protein</fullName>
    </recommendedName>
</protein>